<dbReference type="AlphaFoldDB" id="A0A2P2PC27"/>
<evidence type="ECO:0000313" key="1">
    <source>
        <dbReference type="EMBL" id="MBX52310.1"/>
    </source>
</evidence>
<protein>
    <submittedName>
        <fullName evidence="1">Uncharacterized protein</fullName>
    </submittedName>
</protein>
<name>A0A2P2PC27_RHIMU</name>
<organism evidence="1">
    <name type="scientific">Rhizophora mucronata</name>
    <name type="common">Asiatic mangrove</name>
    <dbReference type="NCBI Taxonomy" id="61149"/>
    <lineage>
        <taxon>Eukaryota</taxon>
        <taxon>Viridiplantae</taxon>
        <taxon>Streptophyta</taxon>
        <taxon>Embryophyta</taxon>
        <taxon>Tracheophyta</taxon>
        <taxon>Spermatophyta</taxon>
        <taxon>Magnoliopsida</taxon>
        <taxon>eudicotyledons</taxon>
        <taxon>Gunneridae</taxon>
        <taxon>Pentapetalae</taxon>
        <taxon>rosids</taxon>
        <taxon>fabids</taxon>
        <taxon>Malpighiales</taxon>
        <taxon>Rhizophoraceae</taxon>
        <taxon>Rhizophora</taxon>
    </lineage>
</organism>
<accession>A0A2P2PC27</accession>
<sequence length="27" mass="3051">MLFLSSSFCLFTLETCSGNLRGNAEFY</sequence>
<dbReference type="EMBL" id="GGEC01071826">
    <property type="protein sequence ID" value="MBX52310.1"/>
    <property type="molecule type" value="Transcribed_RNA"/>
</dbReference>
<reference evidence="1" key="1">
    <citation type="submission" date="2018-02" db="EMBL/GenBank/DDBJ databases">
        <title>Rhizophora mucronata_Transcriptome.</title>
        <authorList>
            <person name="Meera S.P."/>
            <person name="Sreeshan A."/>
            <person name="Augustine A."/>
        </authorList>
    </citation>
    <scope>NUCLEOTIDE SEQUENCE</scope>
    <source>
        <tissue evidence="1">Leaf</tissue>
    </source>
</reference>
<proteinExistence type="predicted"/>